<proteinExistence type="predicted"/>
<organism evidence="1 2">
    <name type="scientific">Pseudoalteromonas phenolica</name>
    <dbReference type="NCBI Taxonomy" id="161398"/>
    <lineage>
        <taxon>Bacteria</taxon>
        <taxon>Pseudomonadati</taxon>
        <taxon>Pseudomonadota</taxon>
        <taxon>Gammaproteobacteria</taxon>
        <taxon>Alteromonadales</taxon>
        <taxon>Pseudoalteromonadaceae</taxon>
        <taxon>Pseudoalteromonas</taxon>
    </lineage>
</organism>
<accession>A0A5R9PZD7</accession>
<comment type="caution">
    <text evidence="1">The sequence shown here is derived from an EMBL/GenBank/DDBJ whole genome shotgun (WGS) entry which is preliminary data.</text>
</comment>
<protein>
    <submittedName>
        <fullName evidence="1">Transcriptional factor</fullName>
    </submittedName>
</protein>
<dbReference type="EMBL" id="PPSW01000025">
    <property type="protein sequence ID" value="TLX46211.1"/>
    <property type="molecule type" value="Genomic_DNA"/>
</dbReference>
<evidence type="ECO:0000313" key="1">
    <source>
        <dbReference type="EMBL" id="TLX46211.1"/>
    </source>
</evidence>
<dbReference type="AlphaFoldDB" id="A0A5R9PZD7"/>
<dbReference type="Proteomes" id="UP000309186">
    <property type="component" value="Unassembled WGS sequence"/>
</dbReference>
<name>A0A5R9PZD7_9GAMM</name>
<gene>
    <name evidence="1" type="ORF">C1E24_15040</name>
</gene>
<evidence type="ECO:0000313" key="2">
    <source>
        <dbReference type="Proteomes" id="UP000309186"/>
    </source>
</evidence>
<sequence>MLQRDLQALYEQNCFGLELDKRTKPFAWFINPIWRSSSNIMSCEQAQHYLLLEQLLPQSLPVDLKNDIRSKAEHALNRLNGNKPDWLTGAHNDSVTVKTDSKVIEQIEHVIKYKRAVSAEVCRTIYDDAYWLQFNELSFYDLREESGVLMASFMVGTLHDKCYQIPLYRVRNVKILQKQRREPSPEQISSLRLAINKGKRETEINLVIKVPEQSVVNLGFIEFGELINKQTLEGEMSLLTFKVTETRQLLERLLKAADWLEVVEPVSLRQHIINKLKQAHLNYSL</sequence>
<reference evidence="1 2" key="1">
    <citation type="submission" date="2018-01" db="EMBL/GenBank/DDBJ databases">
        <title>Co-occurrence of chitin degradation, pigmentation and bioactivity in marine Pseudoalteromonas.</title>
        <authorList>
            <person name="Paulsen S."/>
            <person name="Gram L."/>
            <person name="Machado H."/>
        </authorList>
    </citation>
    <scope>NUCLEOTIDE SEQUENCE [LARGE SCALE GENOMIC DNA]</scope>
    <source>
        <strain evidence="1 2">S3663</strain>
    </source>
</reference>